<name>A0A9P0EPS8_9HYPO</name>
<keyword evidence="2" id="KW-1185">Reference proteome</keyword>
<evidence type="ECO:0000313" key="1">
    <source>
        <dbReference type="EMBL" id="CAH0055133.1"/>
    </source>
</evidence>
<evidence type="ECO:0000313" key="2">
    <source>
        <dbReference type="Proteomes" id="UP000775872"/>
    </source>
</evidence>
<dbReference type="Proteomes" id="UP000775872">
    <property type="component" value="Unassembled WGS sequence"/>
</dbReference>
<protein>
    <submittedName>
        <fullName evidence="1">Uncharacterized protein</fullName>
    </submittedName>
</protein>
<accession>A0A9P0EPS8</accession>
<organism evidence="1 2">
    <name type="scientific">Clonostachys solani</name>
    <dbReference type="NCBI Taxonomy" id="160281"/>
    <lineage>
        <taxon>Eukaryota</taxon>
        <taxon>Fungi</taxon>
        <taxon>Dikarya</taxon>
        <taxon>Ascomycota</taxon>
        <taxon>Pezizomycotina</taxon>
        <taxon>Sordariomycetes</taxon>
        <taxon>Hypocreomycetidae</taxon>
        <taxon>Hypocreales</taxon>
        <taxon>Bionectriaceae</taxon>
        <taxon>Clonostachys</taxon>
    </lineage>
</organism>
<proteinExistence type="predicted"/>
<dbReference type="OrthoDB" id="412788at2759"/>
<gene>
    <name evidence="1" type="ORF">CSOL1703_00017036</name>
</gene>
<reference evidence="1" key="1">
    <citation type="submission" date="2021-10" db="EMBL/GenBank/DDBJ databases">
        <authorList>
            <person name="Piombo E."/>
        </authorList>
    </citation>
    <scope>NUCLEOTIDE SEQUENCE</scope>
</reference>
<dbReference type="EMBL" id="CABFOC020000054">
    <property type="protein sequence ID" value="CAH0055133.1"/>
    <property type="molecule type" value="Genomic_DNA"/>
</dbReference>
<sequence length="62" mass="7285">MSDVEVNDVIHDTYVGESVRAYFDPGHRWYFLSEQKVEETIMFRNTDSRGMQYPWLVLGLVG</sequence>
<comment type="caution">
    <text evidence="1">The sequence shown here is derived from an EMBL/GenBank/DDBJ whole genome shotgun (WGS) entry which is preliminary data.</text>
</comment>
<dbReference type="AlphaFoldDB" id="A0A9P0EPS8"/>